<comment type="caution">
    <text evidence="2">The sequence shown here is derived from an EMBL/GenBank/DDBJ whole genome shotgun (WGS) entry which is preliminary data.</text>
</comment>
<keyword evidence="1" id="KW-0732">Signal</keyword>
<gene>
    <name evidence="2" type="ORF">RI129_004837</name>
</gene>
<reference evidence="2 3" key="1">
    <citation type="journal article" date="2024" name="Insects">
        <title>An Improved Chromosome-Level Genome Assembly of the Firefly Pyrocoelia pectoralis.</title>
        <authorList>
            <person name="Fu X."/>
            <person name="Meyer-Rochow V.B."/>
            <person name="Ballantyne L."/>
            <person name="Zhu X."/>
        </authorList>
    </citation>
    <scope>NUCLEOTIDE SEQUENCE [LARGE SCALE GENOMIC DNA]</scope>
    <source>
        <strain evidence="2">XCY_ONT2</strain>
    </source>
</reference>
<accession>A0AAN7ZR29</accession>
<sequence length="120" mass="13706">MLTLHEHIFQLVLKFERCKSRENPDTCEPYQDVNIKDICSLIHQDDKPWSTFVKNLDPPLYCPVKKGVYTCKNATFDGIALSVLPISGMYWKVRVLLLEPGAHRSMPVMCVNAEGEIVNI</sequence>
<name>A0AAN7ZR29_9COLE</name>
<evidence type="ECO:0000313" key="2">
    <source>
        <dbReference type="EMBL" id="KAK5646373.1"/>
    </source>
</evidence>
<evidence type="ECO:0000313" key="3">
    <source>
        <dbReference type="Proteomes" id="UP001329430"/>
    </source>
</evidence>
<evidence type="ECO:0000256" key="1">
    <source>
        <dbReference type="ARBA" id="ARBA00022729"/>
    </source>
</evidence>
<proteinExistence type="predicted"/>
<dbReference type="Proteomes" id="UP001329430">
    <property type="component" value="Chromosome 3"/>
</dbReference>
<dbReference type="AlphaFoldDB" id="A0AAN7ZR29"/>
<protein>
    <submittedName>
        <fullName evidence="2">Uncharacterized protein</fullName>
    </submittedName>
</protein>
<dbReference type="EMBL" id="JAVRBK010000003">
    <property type="protein sequence ID" value="KAK5646373.1"/>
    <property type="molecule type" value="Genomic_DNA"/>
</dbReference>
<dbReference type="InterPro" id="IPR036846">
    <property type="entry name" value="GM2-AP_sf"/>
</dbReference>
<dbReference type="Gene3D" id="2.70.220.10">
    <property type="entry name" value="Ganglioside GM2 activator"/>
    <property type="match status" value="1"/>
</dbReference>
<keyword evidence="3" id="KW-1185">Reference proteome</keyword>
<organism evidence="2 3">
    <name type="scientific">Pyrocoelia pectoralis</name>
    <dbReference type="NCBI Taxonomy" id="417401"/>
    <lineage>
        <taxon>Eukaryota</taxon>
        <taxon>Metazoa</taxon>
        <taxon>Ecdysozoa</taxon>
        <taxon>Arthropoda</taxon>
        <taxon>Hexapoda</taxon>
        <taxon>Insecta</taxon>
        <taxon>Pterygota</taxon>
        <taxon>Neoptera</taxon>
        <taxon>Endopterygota</taxon>
        <taxon>Coleoptera</taxon>
        <taxon>Polyphaga</taxon>
        <taxon>Elateriformia</taxon>
        <taxon>Elateroidea</taxon>
        <taxon>Lampyridae</taxon>
        <taxon>Lampyrinae</taxon>
        <taxon>Pyrocoelia</taxon>
    </lineage>
</organism>